<comment type="pathway">
    <text evidence="2 8">Carbohydrate metabolism; hexose metabolism.</text>
</comment>
<dbReference type="RefSeq" id="WP_271323031.1">
    <property type="nucleotide sequence ID" value="NZ_JAAGKO020000001.1"/>
</dbReference>
<reference evidence="10 11" key="1">
    <citation type="submission" date="2023-05" db="EMBL/GenBank/DDBJ databases">
        <title>Streptantibioticus silvisoli sp. nov., acidotolerant actinomycetes 1 from pine litter.</title>
        <authorList>
            <person name="Swiecimska M."/>
            <person name="Golinska P."/>
            <person name="Sangal V."/>
            <person name="Wachnowicz B."/>
            <person name="Goodfellow M."/>
        </authorList>
    </citation>
    <scope>NUCLEOTIDE SEQUENCE [LARGE SCALE GENOMIC DNA]</scope>
    <source>
        <strain evidence="10 11">SL54</strain>
    </source>
</reference>
<evidence type="ECO:0000256" key="1">
    <source>
        <dbReference type="ARBA" id="ARBA00001614"/>
    </source>
</evidence>
<evidence type="ECO:0000256" key="4">
    <source>
        <dbReference type="ARBA" id="ARBA00013185"/>
    </source>
</evidence>
<accession>A0ABT6VTB0</accession>
<evidence type="ECO:0000256" key="5">
    <source>
        <dbReference type="ARBA" id="ARBA00014165"/>
    </source>
</evidence>
<dbReference type="Proteomes" id="UP001156398">
    <property type="component" value="Unassembled WGS sequence"/>
</dbReference>
<dbReference type="SUPFAM" id="SSF74650">
    <property type="entry name" value="Galactose mutarotase-like"/>
    <property type="match status" value="1"/>
</dbReference>
<gene>
    <name evidence="10" type="ORF">POF43_001465</name>
</gene>
<evidence type="ECO:0000256" key="3">
    <source>
        <dbReference type="ARBA" id="ARBA00006206"/>
    </source>
</evidence>
<dbReference type="GO" id="GO:0016853">
    <property type="term" value="F:isomerase activity"/>
    <property type="evidence" value="ECO:0007669"/>
    <property type="project" value="UniProtKB-KW"/>
</dbReference>
<dbReference type="Pfam" id="PF01263">
    <property type="entry name" value="Aldose_epim"/>
    <property type="match status" value="1"/>
</dbReference>
<dbReference type="EMBL" id="JAAGKO020000001">
    <property type="protein sequence ID" value="MDI5961405.1"/>
    <property type="molecule type" value="Genomic_DNA"/>
</dbReference>
<sequence length="358" mass="38401">MPAATTSCSVFGTLPDGRTVHRWSLIDPIGTRAEILTLGAALHAFHVPDRHGEPADVVLSPGSLADRLAGARYFGATVGRYANRIARGRLPTPAGHRQLSTNERGNTLHGGTEGFDARVWQARPVGTAERAGVELTLTSPADDQGFPGTLQVAVRYTVHDGALSIGYRATCDVRTPVSLTNHTYWNLAGGTHDTVHEHELYLAADHYLPVDAELIPLPGPPRPVAGTPFDLTAPRRLADVLDDVDDGQLRTAGGGYDHNWALRPRGGEPEPAAVLRHPGTGRVLECLTTEPGIQVYTANGFDGAVTGAGGRPLPRYAGVALETQHFPDSPRRPDYPTTWLEPGRVHRSTTIYRPGVMT</sequence>
<dbReference type="PROSITE" id="PS00545">
    <property type="entry name" value="ALDOSE_1_EPIMERASE"/>
    <property type="match status" value="1"/>
</dbReference>
<evidence type="ECO:0000256" key="2">
    <source>
        <dbReference type="ARBA" id="ARBA00005028"/>
    </source>
</evidence>
<dbReference type="PANTHER" id="PTHR10091">
    <property type="entry name" value="ALDOSE-1-EPIMERASE"/>
    <property type="match status" value="1"/>
</dbReference>
<dbReference type="InterPro" id="IPR015443">
    <property type="entry name" value="Aldose_1-epimerase"/>
</dbReference>
<evidence type="ECO:0000256" key="7">
    <source>
        <dbReference type="ARBA" id="ARBA00023277"/>
    </source>
</evidence>
<dbReference type="Gene3D" id="2.70.98.10">
    <property type="match status" value="1"/>
</dbReference>
<dbReference type="CDD" id="cd09019">
    <property type="entry name" value="galactose_mutarotase_like"/>
    <property type="match status" value="1"/>
</dbReference>
<proteinExistence type="inferred from homology"/>
<keyword evidence="11" id="KW-1185">Reference proteome</keyword>
<comment type="catalytic activity">
    <reaction evidence="1 8">
        <text>alpha-D-glucose = beta-D-glucose</text>
        <dbReference type="Rhea" id="RHEA:10264"/>
        <dbReference type="ChEBI" id="CHEBI:15903"/>
        <dbReference type="ChEBI" id="CHEBI:17925"/>
        <dbReference type="EC" id="5.1.3.3"/>
    </reaction>
</comment>
<keyword evidence="6 8" id="KW-0413">Isomerase</keyword>
<organism evidence="10 11">
    <name type="scientific">Streptantibioticus silvisoli</name>
    <dbReference type="NCBI Taxonomy" id="2705255"/>
    <lineage>
        <taxon>Bacteria</taxon>
        <taxon>Bacillati</taxon>
        <taxon>Actinomycetota</taxon>
        <taxon>Actinomycetes</taxon>
        <taxon>Kitasatosporales</taxon>
        <taxon>Streptomycetaceae</taxon>
        <taxon>Streptantibioticus</taxon>
    </lineage>
</organism>
<comment type="caution">
    <text evidence="10">The sequence shown here is derived from an EMBL/GenBank/DDBJ whole genome shotgun (WGS) entry which is preliminary data.</text>
</comment>
<evidence type="ECO:0000256" key="6">
    <source>
        <dbReference type="ARBA" id="ARBA00023235"/>
    </source>
</evidence>
<dbReference type="NCBIfam" id="NF008277">
    <property type="entry name" value="PRK11055.1"/>
    <property type="match status" value="1"/>
</dbReference>
<dbReference type="InterPro" id="IPR014718">
    <property type="entry name" value="GH-type_carb-bd"/>
</dbReference>
<dbReference type="InterPro" id="IPR047215">
    <property type="entry name" value="Galactose_mutarotase-like"/>
</dbReference>
<dbReference type="EC" id="5.1.3.3" evidence="4 8"/>
<keyword evidence="7 8" id="KW-0119">Carbohydrate metabolism</keyword>
<feature type="region of interest" description="Disordered" evidence="9">
    <location>
        <begin position="91"/>
        <end position="113"/>
    </location>
</feature>
<evidence type="ECO:0000313" key="10">
    <source>
        <dbReference type="EMBL" id="MDI5961405.1"/>
    </source>
</evidence>
<dbReference type="InterPro" id="IPR011013">
    <property type="entry name" value="Gal_mutarotase_sf_dom"/>
</dbReference>
<dbReference type="InterPro" id="IPR018052">
    <property type="entry name" value="Ald1_epimerase_CS"/>
</dbReference>
<evidence type="ECO:0000256" key="9">
    <source>
        <dbReference type="SAM" id="MobiDB-lite"/>
    </source>
</evidence>
<dbReference type="InterPro" id="IPR008183">
    <property type="entry name" value="Aldose_1/G6P_1-epimerase"/>
</dbReference>
<name>A0ABT6VTB0_9ACTN</name>
<dbReference type="PIRSF" id="PIRSF005096">
    <property type="entry name" value="GALM"/>
    <property type="match status" value="1"/>
</dbReference>
<protein>
    <recommendedName>
        <fullName evidence="5 8">Aldose 1-epimerase</fullName>
        <ecNumber evidence="4 8">5.1.3.3</ecNumber>
    </recommendedName>
</protein>
<evidence type="ECO:0000313" key="11">
    <source>
        <dbReference type="Proteomes" id="UP001156398"/>
    </source>
</evidence>
<dbReference type="PANTHER" id="PTHR10091:SF0">
    <property type="entry name" value="GALACTOSE MUTAROTASE"/>
    <property type="match status" value="1"/>
</dbReference>
<evidence type="ECO:0000256" key="8">
    <source>
        <dbReference type="PIRNR" id="PIRNR005096"/>
    </source>
</evidence>
<comment type="similarity">
    <text evidence="3 8">Belongs to the aldose epimerase family.</text>
</comment>